<dbReference type="EMBL" id="JAEPWM010000003">
    <property type="protein sequence ID" value="MBK6006589.1"/>
    <property type="molecule type" value="Genomic_DNA"/>
</dbReference>
<comment type="caution">
    <text evidence="2">The sequence shown here is derived from an EMBL/GenBank/DDBJ whole genome shotgun (WGS) entry which is preliminary data.</text>
</comment>
<organism evidence="2 3">
    <name type="scientific">Ramlibacter ginsenosidimutans</name>
    <dbReference type="NCBI Taxonomy" id="502333"/>
    <lineage>
        <taxon>Bacteria</taxon>
        <taxon>Pseudomonadati</taxon>
        <taxon>Pseudomonadota</taxon>
        <taxon>Betaproteobacteria</taxon>
        <taxon>Burkholderiales</taxon>
        <taxon>Comamonadaceae</taxon>
        <taxon>Ramlibacter</taxon>
    </lineage>
</organism>
<feature type="region of interest" description="Disordered" evidence="1">
    <location>
        <begin position="157"/>
        <end position="179"/>
    </location>
</feature>
<dbReference type="RefSeq" id="WP_201170280.1">
    <property type="nucleotide sequence ID" value="NZ_JAEPWM010000003.1"/>
</dbReference>
<evidence type="ECO:0000313" key="2">
    <source>
        <dbReference type="EMBL" id="MBK6006589.1"/>
    </source>
</evidence>
<evidence type="ECO:0000313" key="3">
    <source>
        <dbReference type="Proteomes" id="UP000630528"/>
    </source>
</evidence>
<sequence length="179" mass="20161">MNLLHKLFRPQRTGRRAPEARRSVNERRRQVLSTAVADTLKSHGIPEYWIGAETLPSQGMEGRGLHLRLIVRNTSPKLLANLFALQRAIQHRLSQVDALSAAWLAGTSWRIEVPFGIDQTELPGPEFWRSAAQHVGVHRRSTARSDRPTLKAAVNERGSTRAALDMHEFSPTQPMLRHG</sequence>
<accession>A0A934WLB3</accession>
<reference evidence="2" key="1">
    <citation type="journal article" date="2012" name="J. Microbiol. Biotechnol.">
        <title>Ramlibacter ginsenosidimutans sp. nov., with ginsenoside-converting activity.</title>
        <authorList>
            <person name="Wang L."/>
            <person name="An D.S."/>
            <person name="Kim S.G."/>
            <person name="Jin F.X."/>
            <person name="Kim S.C."/>
            <person name="Lee S.T."/>
            <person name="Im W.T."/>
        </authorList>
    </citation>
    <scope>NUCLEOTIDE SEQUENCE</scope>
    <source>
        <strain evidence="2">KACC 17527</strain>
    </source>
</reference>
<name>A0A934WLB3_9BURK</name>
<reference evidence="2" key="2">
    <citation type="submission" date="2021-01" db="EMBL/GenBank/DDBJ databases">
        <authorList>
            <person name="Kang M."/>
        </authorList>
    </citation>
    <scope>NUCLEOTIDE SEQUENCE</scope>
    <source>
        <strain evidence="2">KACC 17527</strain>
    </source>
</reference>
<dbReference type="Proteomes" id="UP000630528">
    <property type="component" value="Unassembled WGS sequence"/>
</dbReference>
<gene>
    <name evidence="2" type="ORF">JJB11_10840</name>
</gene>
<evidence type="ECO:0000256" key="1">
    <source>
        <dbReference type="SAM" id="MobiDB-lite"/>
    </source>
</evidence>
<dbReference type="AlphaFoldDB" id="A0A934WLB3"/>
<proteinExistence type="predicted"/>
<protein>
    <submittedName>
        <fullName evidence="2">Uncharacterized protein</fullName>
    </submittedName>
</protein>
<keyword evidence="3" id="KW-1185">Reference proteome</keyword>